<dbReference type="Gene3D" id="3.40.50.1820">
    <property type="entry name" value="alpha/beta hydrolase"/>
    <property type="match status" value="1"/>
</dbReference>
<dbReference type="InterPro" id="IPR022742">
    <property type="entry name" value="Hydrolase_4"/>
</dbReference>
<organism evidence="2 3">
    <name type="scientific">Aliidiomarina haloalkalitolerans</name>
    <dbReference type="NCBI Taxonomy" id="859059"/>
    <lineage>
        <taxon>Bacteria</taxon>
        <taxon>Pseudomonadati</taxon>
        <taxon>Pseudomonadota</taxon>
        <taxon>Gammaproteobacteria</taxon>
        <taxon>Alteromonadales</taxon>
        <taxon>Idiomarinaceae</taxon>
        <taxon>Aliidiomarina</taxon>
    </lineage>
</organism>
<dbReference type="InterPro" id="IPR051044">
    <property type="entry name" value="MAG_DAG_Lipase"/>
</dbReference>
<keyword evidence="3" id="KW-1185">Reference proteome</keyword>
<name>A0A432VRG0_9GAMM</name>
<evidence type="ECO:0000313" key="2">
    <source>
        <dbReference type="EMBL" id="RUO18897.1"/>
    </source>
</evidence>
<reference evidence="2 3" key="1">
    <citation type="journal article" date="2011" name="Front. Microbiol.">
        <title>Genomic signatures of strain selection and enhancement in Bacillus atrophaeus var. globigii, a historical biowarfare simulant.</title>
        <authorList>
            <person name="Gibbons H.S."/>
            <person name="Broomall S.M."/>
            <person name="McNew L.A."/>
            <person name="Daligault H."/>
            <person name="Chapman C."/>
            <person name="Bruce D."/>
            <person name="Karavis M."/>
            <person name="Krepps M."/>
            <person name="McGregor P.A."/>
            <person name="Hong C."/>
            <person name="Park K.H."/>
            <person name="Akmal A."/>
            <person name="Feldman A."/>
            <person name="Lin J.S."/>
            <person name="Chang W.E."/>
            <person name="Higgs B.W."/>
            <person name="Demirev P."/>
            <person name="Lindquist J."/>
            <person name="Liem A."/>
            <person name="Fochler E."/>
            <person name="Read T.D."/>
            <person name="Tapia R."/>
            <person name="Johnson S."/>
            <person name="Bishop-Lilly K.A."/>
            <person name="Detter C."/>
            <person name="Han C."/>
            <person name="Sozhamannan S."/>
            <person name="Rosenzweig C.N."/>
            <person name="Skowronski E.W."/>
        </authorList>
    </citation>
    <scope>NUCLEOTIDE SEQUENCE [LARGE SCALE GENOMIC DNA]</scope>
    <source>
        <strain evidence="2 3">AK5</strain>
    </source>
</reference>
<protein>
    <recommendedName>
        <fullName evidence="1">Serine aminopeptidase S33 domain-containing protein</fullName>
    </recommendedName>
</protein>
<gene>
    <name evidence="2" type="ORF">CWE06_09900</name>
</gene>
<dbReference type="Pfam" id="PF12146">
    <property type="entry name" value="Hydrolase_4"/>
    <property type="match status" value="1"/>
</dbReference>
<evidence type="ECO:0000259" key="1">
    <source>
        <dbReference type="Pfam" id="PF12146"/>
    </source>
</evidence>
<dbReference type="Proteomes" id="UP000288212">
    <property type="component" value="Unassembled WGS sequence"/>
</dbReference>
<dbReference type="PANTHER" id="PTHR11614">
    <property type="entry name" value="PHOSPHOLIPASE-RELATED"/>
    <property type="match status" value="1"/>
</dbReference>
<feature type="domain" description="Serine aminopeptidase S33" evidence="1">
    <location>
        <begin position="80"/>
        <end position="347"/>
    </location>
</feature>
<dbReference type="EMBL" id="PIPI01000007">
    <property type="protein sequence ID" value="RUO18897.1"/>
    <property type="molecule type" value="Genomic_DNA"/>
</dbReference>
<dbReference type="SUPFAM" id="SSF53474">
    <property type="entry name" value="alpha/beta-Hydrolases"/>
    <property type="match status" value="1"/>
</dbReference>
<proteinExistence type="predicted"/>
<dbReference type="AlphaFoldDB" id="A0A432VRG0"/>
<evidence type="ECO:0000313" key="3">
    <source>
        <dbReference type="Proteomes" id="UP000288212"/>
    </source>
</evidence>
<comment type="caution">
    <text evidence="2">The sequence shown here is derived from an EMBL/GenBank/DDBJ whole genome shotgun (WGS) entry which is preliminary data.</text>
</comment>
<sequence>MAFQLRSLMVVATSGGGMLQGFAHESLAQNVLSVRPKDTDSEWSQWAAQELTKFYRSIEHREFTSRDGKEIHYGLCRPENPRGWVVISPGRVESYIKYQEVALEFVAEGYAVAMIDHRGQGHSARLTANQQQGHVGRFLDYAEDFAEWLALLKAEFADKPVYLLAHSMGGAISMTYLQQVAGRHGYPPSPFQKAALSAPMMGINTAPWPLWLAKPMTRSLAALNQFLSPKRHWYAPGTGDYQKEAFAVNRLTHSEARYDWFSQMYQDLPAIKVGGPTNHWVAEGVQAAEQVVQLAERVDIPVLLLQGDQDIIVAAEPQQRFVDKLAHPASRLEPIAGAKHEILMETDAIRTPAFTLIQRFFSS</sequence>
<accession>A0A432VRG0</accession>
<dbReference type="InterPro" id="IPR029058">
    <property type="entry name" value="AB_hydrolase_fold"/>
</dbReference>